<feature type="transmembrane region" description="Helical" evidence="1">
    <location>
        <begin position="228"/>
        <end position="248"/>
    </location>
</feature>
<gene>
    <name evidence="2" type="ORF">BU607_09485</name>
</gene>
<accession>A0ABX5IDZ1</accession>
<dbReference type="Pfam" id="PF04018">
    <property type="entry name" value="VCA0040-like"/>
    <property type="match status" value="1"/>
</dbReference>
<comment type="caution">
    <text evidence="2">The sequence shown here is derived from an EMBL/GenBank/DDBJ whole genome shotgun (WGS) entry which is preliminary data.</text>
</comment>
<protein>
    <submittedName>
        <fullName evidence="2">DUF368 domain-containing protein</fullName>
    </submittedName>
</protein>
<proteinExistence type="predicted"/>
<organism evidence="2 3">
    <name type="scientific">Staphylococcus auricularis</name>
    <dbReference type="NCBI Taxonomy" id="29379"/>
    <lineage>
        <taxon>Bacteria</taxon>
        <taxon>Bacillati</taxon>
        <taxon>Bacillota</taxon>
        <taxon>Bacilli</taxon>
        <taxon>Bacillales</taxon>
        <taxon>Staphylococcaceae</taxon>
        <taxon>Staphylococcus</taxon>
    </lineage>
</organism>
<dbReference type="Proteomes" id="UP000242694">
    <property type="component" value="Unassembled WGS sequence"/>
</dbReference>
<dbReference type="InterPro" id="IPR007163">
    <property type="entry name" value="VCA0040-like"/>
</dbReference>
<feature type="transmembrane region" description="Helical" evidence="1">
    <location>
        <begin position="199"/>
        <end position="216"/>
    </location>
</feature>
<feature type="transmembrane region" description="Helical" evidence="1">
    <location>
        <begin position="20"/>
        <end position="36"/>
    </location>
</feature>
<evidence type="ECO:0000256" key="1">
    <source>
        <dbReference type="SAM" id="Phobius"/>
    </source>
</evidence>
<sequence length="286" mass="30947">MSKFRWSNILRGFGMGLSDLVPGVSGGTIALLLGIYDDFIRSVSGLFSKRFWPSLRFLLPIVIGMGLAIISFSSLINYLLSEHTIVTMFFFLGLIIGIVPYLLKISNVKENFDVRHYGLVLLGIVILVVITLLNGGNKHGGESLDLSMGLVVKYFIAGIFASSAMLLPGISGSFMLLVFGAYGTVTFAISELVSFNFSALPIILIVGLGIITGFLLSSKLIQYLLNHFTYLTYAMILGFVIGSLYAVFPGLPSSMGEWVLALITLVIGFAISFILGSITAKQDAEQ</sequence>
<feature type="transmembrane region" description="Helical" evidence="1">
    <location>
        <begin position="85"/>
        <end position="103"/>
    </location>
</feature>
<dbReference type="EMBL" id="PZDI01000059">
    <property type="protein sequence ID" value="PTH13845.1"/>
    <property type="molecule type" value="Genomic_DNA"/>
</dbReference>
<feature type="transmembrane region" description="Helical" evidence="1">
    <location>
        <begin position="260"/>
        <end position="280"/>
    </location>
</feature>
<name>A0ABX5IDZ1_9STAP</name>
<dbReference type="RefSeq" id="WP_107393089.1">
    <property type="nucleotide sequence ID" value="NZ_JALKTO010000001.1"/>
</dbReference>
<feature type="transmembrane region" description="Helical" evidence="1">
    <location>
        <begin position="57"/>
        <end position="79"/>
    </location>
</feature>
<keyword evidence="1" id="KW-0472">Membrane</keyword>
<keyword evidence="1" id="KW-1133">Transmembrane helix</keyword>
<dbReference type="PANTHER" id="PTHR37308:SF1">
    <property type="entry name" value="POLYPRENYL-PHOSPHATE TRANSPORTER"/>
    <property type="match status" value="1"/>
</dbReference>
<evidence type="ECO:0000313" key="2">
    <source>
        <dbReference type="EMBL" id="PTH13845.1"/>
    </source>
</evidence>
<dbReference type="PANTHER" id="PTHR37308">
    <property type="entry name" value="INTEGRAL MEMBRANE PROTEIN"/>
    <property type="match status" value="1"/>
</dbReference>
<keyword evidence="1" id="KW-0812">Transmembrane</keyword>
<feature type="transmembrane region" description="Helical" evidence="1">
    <location>
        <begin position="115"/>
        <end position="134"/>
    </location>
</feature>
<evidence type="ECO:0000313" key="3">
    <source>
        <dbReference type="Proteomes" id="UP000242694"/>
    </source>
</evidence>
<keyword evidence="3" id="KW-1185">Reference proteome</keyword>
<reference evidence="2 3" key="1">
    <citation type="journal article" date="2016" name="Front. Microbiol.">
        <title>Comprehensive Phylogenetic Analysis of Bovine Non-aureus Staphylococci Species Based on Whole-Genome Sequencing.</title>
        <authorList>
            <person name="Naushad S."/>
            <person name="Barkema H.W."/>
            <person name="Luby C."/>
            <person name="Condas L.A."/>
            <person name="Nobrega D.B."/>
            <person name="Carson D.A."/>
            <person name="De Buck J."/>
        </authorList>
    </citation>
    <scope>NUCLEOTIDE SEQUENCE [LARGE SCALE GENOMIC DNA]</scope>
    <source>
        <strain evidence="2 3">SNUC 993</strain>
    </source>
</reference>